<evidence type="ECO:0000313" key="1">
    <source>
        <dbReference type="EMBL" id="AAQ58430.1"/>
    </source>
</evidence>
<proteinExistence type="predicted"/>
<keyword evidence="2" id="KW-1185">Reference proteome</keyword>
<dbReference type="Proteomes" id="UP000001424">
    <property type="component" value="Chromosome"/>
</dbReference>
<organism evidence="1 2">
    <name type="scientific">Chromobacterium violaceum (strain ATCC 12472 / DSM 30191 / JCM 1249 / CCUG 213 / NBRC 12614 / NCIMB 9131 / NCTC 9757 / MK)</name>
    <dbReference type="NCBI Taxonomy" id="243365"/>
    <lineage>
        <taxon>Bacteria</taxon>
        <taxon>Pseudomonadati</taxon>
        <taxon>Pseudomonadota</taxon>
        <taxon>Betaproteobacteria</taxon>
        <taxon>Neisseriales</taxon>
        <taxon>Chromobacteriaceae</taxon>
        <taxon>Chromobacterium</taxon>
    </lineage>
</organism>
<dbReference type="KEGG" id="cvi:CV_0754"/>
<protein>
    <recommendedName>
        <fullName evidence="3">HEXXH motif domain</fullName>
    </recommendedName>
</protein>
<sequence>MNRLLGWRGWNLSATQLFYLLKWEAGTPPMVDDVLVAHLHKMRSWARELFWFASCNGLDHAWQARDVEPGERALLNPWVFHQLKEAVSGLNERGCRAAIQAIAEAEGRDGAQRMLGESIEVDFDSDLCRRMETGSSTMSLPAEAFSGEERERVMDKLQTALAMIDAAAPLAGRLIRNATRTIICRKHSLDILAAETDPNDIGELRILNPQLDRYTVVDLVDTLIHESLHNFFAMYELQHGSFVAYQQSARLRPVSPWSGNPIPYNAFTHAILIYFALFHFYLKLYPSGAEFDRSRVESLLAKCARGFRLENLDACLRECGASPSWLFDLYRVMSDDVRAAYA</sequence>
<dbReference type="EMBL" id="AE016825">
    <property type="protein sequence ID" value="AAQ58430.1"/>
    <property type="molecule type" value="Genomic_DNA"/>
</dbReference>
<dbReference type="HOGENOM" id="CLU_810617_0_0_4"/>
<dbReference type="AlphaFoldDB" id="Q7P015"/>
<reference evidence="1 2" key="1">
    <citation type="journal article" date="2003" name="Proc. Natl. Acad. Sci. U.S.A.">
        <title>The complete genome sequence of Chromobacterium violaceum reveals remarkable and exploitable bacterial adaptability.</title>
        <authorList>
            <person name="Vasconcelos A.T.R."/>
            <person name="de Almeida D.F."/>
            <person name="Almeida F.C."/>
            <person name="de Almeida L.G.P."/>
            <person name="de Almeida R."/>
            <person name="Goncalves J.A.A."/>
            <person name="Andrade E.M."/>
            <person name="Antonio R.V."/>
            <person name="Araripe J."/>
            <person name="de Araujo M.F.F."/>
            <person name="Filho S.A."/>
            <person name="Azevedo V."/>
            <person name="Batista A.J."/>
            <person name="Bataus L.A.M."/>
            <person name="Batista J.S."/>
            <person name="Belo A."/>
            <person name="vander Berg C."/>
            <person name="Blamey J."/>
            <person name="Bogo M."/>
            <person name="Bonato S."/>
            <person name="Bordignon J."/>
            <person name="Brito C.A."/>
            <person name="Brocchi M."/>
            <person name="Burity H.A."/>
            <person name="Camargo A.A."/>
            <person name="Cardoso D.D.P."/>
            <person name="Carneiro N.P."/>
            <person name="Carraro D.M."/>
            <person name="Carvalho C.M.B."/>
            <person name="Cascardo J.C.M."/>
            <person name="Cavada B.S."/>
            <person name="Chueire L.M.O."/>
            <person name="Pasa T.B.C."/>
            <person name="Duran N."/>
            <person name="Fagundes N."/>
            <person name="Falcao C.L."/>
            <person name="Fantinatti F."/>
            <person name="Farias I.P."/>
            <person name="Felipe M.S.S."/>
            <person name="Ferrari L.P."/>
            <person name="Ferro J.A."/>
            <person name="Ferro M.I.T."/>
            <person name="Franco G.R."/>
            <person name="Freitas N.S.A."/>
            <person name="Furlan L.R."/>
            <person name="Gazzinelli R.T."/>
            <person name="Gomes E.A."/>
            <person name="Goncalves P.R."/>
            <person name="Grangeiro T.B."/>
            <person name="Grattapaglia D."/>
            <person name="Grisard E.C."/>
            <person name="Guimaraes C.T."/>
            <person name="Hanna E.S."/>
            <person name="Hungria M."/>
            <person name="Jardim S.N."/>
            <person name="Laurino J."/>
            <person name="Leoi L.C.T."/>
            <person name="Fassarella L."/>
            <person name="Lima A."/>
            <person name="Loureiro M.F."/>
            <person name="Lyra M.C.P."/>
            <person name="Macedo M."/>
            <person name="Madeira H.M.F."/>
            <person name="Manfio G.P."/>
            <person name="Maranhao A.Q."/>
            <person name="Martins W.S."/>
            <person name="di Mauro S.M.Z."/>
            <person name="de Medeiros S.R.B."/>
            <person name="Meissner R.D.V."/>
            <person name="Menck C.F.M."/>
            <person name="Moreira M.A.M."/>
            <person name="Nascimento F.F."/>
            <person name="Nicolas M.F."/>
            <person name="Oliveira J.G."/>
            <person name="Oliveira S.C."/>
            <person name="Paixao R.F.C."/>
            <person name="Parente J.A."/>
            <person name="Pedrosa F.O."/>
            <person name="Pena S.J.D."/>
            <person name="Perreira J.O."/>
            <person name="Perreira M."/>
            <person name="Pinto L.S.R.C."/>
            <person name="Pinto L.S."/>
            <person name="Porto J.I.R."/>
            <person name="Potrich D.P."/>
            <person name="Neto C.E.R."/>
            <person name="Reis A.M.M."/>
            <person name="Rigo L.U."/>
            <person name="Rondinelli E."/>
            <person name="dos Santos E.B.P."/>
            <person name="Santos F.R."/>
            <person name="Schneider M.P.C."/>
            <person name="Seuanez H.N."/>
            <person name="Silva A.M.R."/>
            <person name="da Silva A.L.C."/>
            <person name="Silva D.W."/>
            <person name="Silva R."/>
            <person name="Simoes I.C."/>
            <person name="Simon D."/>
            <person name="Soares C.M.A."/>
            <person name="Soares R.B.A."/>
            <person name="Souza E.M."/>
            <person name="Souza K.R.L."/>
            <person name="Souza R.C."/>
            <person name="Steffens M.B.R."/>
            <person name="Steindel M."/>
            <person name="Teixeira S.R."/>
            <person name="Urmenyi T."/>
            <person name="Vettore A."/>
            <person name="Wassem R."/>
            <person name="Zaha A."/>
            <person name="Simpson A.J.G."/>
        </authorList>
    </citation>
    <scope>NUCLEOTIDE SEQUENCE [LARGE SCALE GENOMIC DNA]</scope>
    <source>
        <strain evidence="2">ATCC 12472 / DSM 30191 / JCM 1249 / NBRC 12614 / NCIMB 9131 / NCTC 9757</strain>
    </source>
</reference>
<accession>Q7P015</accession>
<evidence type="ECO:0000313" key="2">
    <source>
        <dbReference type="Proteomes" id="UP000001424"/>
    </source>
</evidence>
<evidence type="ECO:0008006" key="3">
    <source>
        <dbReference type="Google" id="ProtNLM"/>
    </source>
</evidence>
<dbReference type="STRING" id="243365.CV_0754"/>
<dbReference type="eggNOG" id="ENOG50346AY">
    <property type="taxonomic scope" value="Bacteria"/>
</dbReference>
<gene>
    <name evidence="1" type="ordered locus">CV_0754</name>
</gene>
<name>Q7P015_CHRVO</name>